<comment type="caution">
    <text evidence="1">The sequence shown here is derived from an EMBL/GenBank/DDBJ whole genome shotgun (WGS) entry which is preliminary data.</text>
</comment>
<reference evidence="1 2" key="1">
    <citation type="journal article" date="2018" name="BMC Genomics">
        <title>Genomic evidence for intraspecific hybridization in a clonal and extremely halotolerant yeast.</title>
        <authorList>
            <person name="Gostincar C."/>
            <person name="Stajich J.E."/>
            <person name="Zupancic J."/>
            <person name="Zalar P."/>
            <person name="Gunde-Cimerman N."/>
        </authorList>
    </citation>
    <scope>NUCLEOTIDE SEQUENCE [LARGE SCALE GENOMIC DNA]</scope>
    <source>
        <strain evidence="1 2">EXF-120</strain>
    </source>
</reference>
<proteinExistence type="predicted"/>
<gene>
    <name evidence="1" type="ORF">D0859_05685</name>
</gene>
<evidence type="ECO:0000313" key="1">
    <source>
        <dbReference type="EMBL" id="RMZ30200.1"/>
    </source>
</evidence>
<name>A0A3M7IXJ7_HORWE</name>
<dbReference type="EMBL" id="QWIT01000138">
    <property type="protein sequence ID" value="RMZ30200.1"/>
    <property type="molecule type" value="Genomic_DNA"/>
</dbReference>
<evidence type="ECO:0000313" key="2">
    <source>
        <dbReference type="Proteomes" id="UP000281677"/>
    </source>
</evidence>
<dbReference type="AlphaFoldDB" id="A0A3M7IXJ7"/>
<organism evidence="1 2">
    <name type="scientific">Hortaea werneckii</name>
    <name type="common">Black yeast</name>
    <name type="synonym">Cladosporium werneckii</name>
    <dbReference type="NCBI Taxonomy" id="91943"/>
    <lineage>
        <taxon>Eukaryota</taxon>
        <taxon>Fungi</taxon>
        <taxon>Dikarya</taxon>
        <taxon>Ascomycota</taxon>
        <taxon>Pezizomycotina</taxon>
        <taxon>Dothideomycetes</taxon>
        <taxon>Dothideomycetidae</taxon>
        <taxon>Mycosphaerellales</taxon>
        <taxon>Teratosphaeriaceae</taxon>
        <taxon>Hortaea</taxon>
    </lineage>
</organism>
<dbReference type="Proteomes" id="UP000281677">
    <property type="component" value="Unassembled WGS sequence"/>
</dbReference>
<sequence>MRAATAGLPYALPSGGRRSRDVLALWEDSRLDFTPYLDTALISSTIFAVARPTAAIFEPRHRN</sequence>
<accession>A0A3M7IXJ7</accession>
<protein>
    <submittedName>
        <fullName evidence="1">Uncharacterized protein</fullName>
    </submittedName>
</protein>